<dbReference type="OrthoDB" id="9984614at2759"/>
<accession>A0A9N9R958</accession>
<reference evidence="3" key="2">
    <citation type="submission" date="2022-10" db="EMBL/GenBank/DDBJ databases">
        <authorList>
            <consortium name="ENA_rothamsted_submissions"/>
            <consortium name="culmorum"/>
            <person name="King R."/>
        </authorList>
    </citation>
    <scope>NUCLEOTIDE SEQUENCE</scope>
</reference>
<dbReference type="AlphaFoldDB" id="A0A9N9R958"/>
<feature type="compositionally biased region" description="Pro residues" evidence="1">
    <location>
        <begin position="111"/>
        <end position="127"/>
    </location>
</feature>
<feature type="domain" description="AEBP2-like C-terminal SH3" evidence="2">
    <location>
        <begin position="1"/>
        <end position="107"/>
    </location>
</feature>
<dbReference type="Proteomes" id="UP001153714">
    <property type="component" value="Chromosome 4"/>
</dbReference>
<evidence type="ECO:0000313" key="3">
    <source>
        <dbReference type="EMBL" id="CAG9791775.1"/>
    </source>
</evidence>
<sequence length="197" mass="21680">MFDFFDAGTMEGLAWRLTRVTRWRLGGACPLREPGGRHTLTLTATLHATRYNAAARRTEALLVYHPPHVVEDEWVPVKEVRRTRRVEISQLTARAKVTLYDQFCAAYSPAPAPAPPPAAPAPRPPRAAPRAPRALSALLARRPPHCRGDCGPAPAPAPHSTAPPQAREEDSRPEVSGAKKRKMGRRYGGDCFWPSGR</sequence>
<reference evidence="3" key="1">
    <citation type="submission" date="2021-12" db="EMBL/GenBank/DDBJ databases">
        <authorList>
            <person name="King R."/>
        </authorList>
    </citation>
    <scope>NUCLEOTIDE SEQUENCE</scope>
</reference>
<evidence type="ECO:0000259" key="2">
    <source>
        <dbReference type="Pfam" id="PF26014"/>
    </source>
</evidence>
<dbReference type="InterPro" id="IPR059034">
    <property type="entry name" value="SH3_AEBP2_C"/>
</dbReference>
<evidence type="ECO:0000256" key="1">
    <source>
        <dbReference type="SAM" id="MobiDB-lite"/>
    </source>
</evidence>
<feature type="region of interest" description="Disordered" evidence="1">
    <location>
        <begin position="111"/>
        <end position="197"/>
    </location>
</feature>
<protein>
    <recommendedName>
        <fullName evidence="2">AEBP2-like C-terminal SH3 domain-containing protein</fullName>
    </recommendedName>
</protein>
<evidence type="ECO:0000313" key="4">
    <source>
        <dbReference type="Proteomes" id="UP001153714"/>
    </source>
</evidence>
<organism evidence="3 4">
    <name type="scientific">Diatraea saccharalis</name>
    <name type="common">sugarcane borer</name>
    <dbReference type="NCBI Taxonomy" id="40085"/>
    <lineage>
        <taxon>Eukaryota</taxon>
        <taxon>Metazoa</taxon>
        <taxon>Ecdysozoa</taxon>
        <taxon>Arthropoda</taxon>
        <taxon>Hexapoda</taxon>
        <taxon>Insecta</taxon>
        <taxon>Pterygota</taxon>
        <taxon>Neoptera</taxon>
        <taxon>Endopterygota</taxon>
        <taxon>Lepidoptera</taxon>
        <taxon>Glossata</taxon>
        <taxon>Ditrysia</taxon>
        <taxon>Pyraloidea</taxon>
        <taxon>Crambidae</taxon>
        <taxon>Crambinae</taxon>
        <taxon>Diatraea</taxon>
    </lineage>
</organism>
<name>A0A9N9R958_9NEOP</name>
<dbReference type="EMBL" id="OU893335">
    <property type="protein sequence ID" value="CAG9791775.1"/>
    <property type="molecule type" value="Genomic_DNA"/>
</dbReference>
<feature type="compositionally biased region" description="Low complexity" evidence="1">
    <location>
        <begin position="128"/>
        <end position="141"/>
    </location>
</feature>
<dbReference type="Pfam" id="PF26014">
    <property type="entry name" value="SH3_AEBP2_C"/>
    <property type="match status" value="1"/>
</dbReference>
<proteinExistence type="predicted"/>
<keyword evidence="4" id="KW-1185">Reference proteome</keyword>
<gene>
    <name evidence="3" type="ORF">DIATSA_LOCUS9366</name>
</gene>